<dbReference type="Proteomes" id="UP001233271">
    <property type="component" value="Chromosome 4"/>
</dbReference>
<accession>A0AA48QVZ6</accession>
<evidence type="ECO:0000313" key="3">
    <source>
        <dbReference type="Proteomes" id="UP001233271"/>
    </source>
</evidence>
<feature type="compositionally biased region" description="Low complexity" evidence="1">
    <location>
        <begin position="647"/>
        <end position="663"/>
    </location>
</feature>
<feature type="compositionally biased region" description="Polar residues" evidence="1">
    <location>
        <begin position="340"/>
        <end position="355"/>
    </location>
</feature>
<feature type="compositionally biased region" description="Polar residues" evidence="1">
    <location>
        <begin position="664"/>
        <end position="678"/>
    </location>
</feature>
<dbReference type="AlphaFoldDB" id="A0AA48QVZ6"/>
<keyword evidence="3" id="KW-1185">Reference proteome</keyword>
<organism evidence="2 3">
    <name type="scientific">Cutaneotrichosporon cavernicola</name>
    <dbReference type="NCBI Taxonomy" id="279322"/>
    <lineage>
        <taxon>Eukaryota</taxon>
        <taxon>Fungi</taxon>
        <taxon>Dikarya</taxon>
        <taxon>Basidiomycota</taxon>
        <taxon>Agaricomycotina</taxon>
        <taxon>Tremellomycetes</taxon>
        <taxon>Trichosporonales</taxon>
        <taxon>Trichosporonaceae</taxon>
        <taxon>Cutaneotrichosporon</taxon>
    </lineage>
</organism>
<feature type="region of interest" description="Disordered" evidence="1">
    <location>
        <begin position="108"/>
        <end position="153"/>
    </location>
</feature>
<protein>
    <submittedName>
        <fullName evidence="2">Uncharacterized protein</fullName>
    </submittedName>
</protein>
<feature type="compositionally biased region" description="Basic residues" evidence="1">
    <location>
        <begin position="359"/>
        <end position="375"/>
    </location>
</feature>
<feature type="compositionally biased region" description="Polar residues" evidence="1">
    <location>
        <begin position="734"/>
        <end position="755"/>
    </location>
</feature>
<dbReference type="GeneID" id="85495733"/>
<feature type="region of interest" description="Disordered" evidence="1">
    <location>
        <begin position="647"/>
        <end position="678"/>
    </location>
</feature>
<name>A0AA48QVZ6_9TREE</name>
<feature type="region of interest" description="Disordered" evidence="1">
    <location>
        <begin position="186"/>
        <end position="517"/>
    </location>
</feature>
<feature type="compositionally biased region" description="Low complexity" evidence="1">
    <location>
        <begin position="308"/>
        <end position="322"/>
    </location>
</feature>
<gene>
    <name evidence="2" type="ORF">CcaverHIS019_0406830</name>
</gene>
<feature type="compositionally biased region" description="Polar residues" evidence="1">
    <location>
        <begin position="206"/>
        <end position="215"/>
    </location>
</feature>
<proteinExistence type="predicted"/>
<dbReference type="RefSeq" id="XP_060457128.1">
    <property type="nucleotide sequence ID" value="XM_060600545.1"/>
</dbReference>
<feature type="region of interest" description="Disordered" evidence="1">
    <location>
        <begin position="734"/>
        <end position="779"/>
    </location>
</feature>
<dbReference type="KEGG" id="ccac:CcaHIS019_0406830"/>
<dbReference type="EMBL" id="AP028215">
    <property type="protein sequence ID" value="BEI91863.1"/>
    <property type="molecule type" value="Genomic_DNA"/>
</dbReference>
<reference evidence="2" key="1">
    <citation type="journal article" date="2023" name="BMC Genomics">
        <title>Chromosome-level genome assemblies of Cutaneotrichosporon spp. (Trichosporonales, Basidiomycota) reveal imbalanced evolution between nucleotide sequences and chromosome synteny.</title>
        <authorList>
            <person name="Kobayashi Y."/>
            <person name="Kayamori A."/>
            <person name="Aoki K."/>
            <person name="Shiwa Y."/>
            <person name="Matsutani M."/>
            <person name="Fujita N."/>
            <person name="Sugita T."/>
            <person name="Iwasaki W."/>
            <person name="Tanaka N."/>
            <person name="Takashima M."/>
        </authorList>
    </citation>
    <scope>NUCLEOTIDE SEQUENCE</scope>
    <source>
        <strain evidence="2">HIS019</strain>
    </source>
</reference>
<feature type="compositionally biased region" description="Basic and acidic residues" evidence="1">
    <location>
        <begin position="478"/>
        <end position="490"/>
    </location>
</feature>
<evidence type="ECO:0000313" key="2">
    <source>
        <dbReference type="EMBL" id="BEI91863.1"/>
    </source>
</evidence>
<feature type="compositionally biased region" description="Polar residues" evidence="1">
    <location>
        <begin position="186"/>
        <end position="195"/>
    </location>
</feature>
<feature type="compositionally biased region" description="Basic and acidic residues" evidence="1">
    <location>
        <begin position="770"/>
        <end position="779"/>
    </location>
</feature>
<evidence type="ECO:0000256" key="1">
    <source>
        <dbReference type="SAM" id="MobiDB-lite"/>
    </source>
</evidence>
<feature type="compositionally biased region" description="Polar residues" evidence="1">
    <location>
        <begin position="383"/>
        <end position="394"/>
    </location>
</feature>
<sequence>MALARVTNFSNLGGGRFTFDTIPKLAGEDGARVEFSTHAQDTDGFSAFMESCFRNSREDMAIADTAATGGNDGETTRPQPEATIETFDDDAYDDHDLLQALQAAETVNTPLPSSDTPDEHEPESAARVQPTTAKQGDPVPKSKGSKSSKAKIPLTALAPSASVLRRCSSRSAAAAWRQKISAIVTAQASSQNEGPSQLDPAPEPSSPSYEKTQASVPEVVTPPQENTTLADPDIHMTESSQVVPEHPTPPKGPYTYSRTSPQRLAPLEPSPVNPATLDLDEMVASSLVRPERVPDIPLEEPSGDNGVVEESTSKTTTVKDSVPLVKSKAKGPALAPKSDQLPTPSDTRSASSARPTTLAKKKTPIAKKNSVRGKRSKVDITDRLSTPVDTTNEDQIIPVDPDANSSVPQVPAKRPRAAKAEVGPCGTVSAPSNAISRSSKRTSRVTRGETLETETPNPLPSNSPLPRETRDYSAAPADSKKGSRLAKIEPKAGTTTATKLPKDHTTENQSEVPAMTSGLDDIGDVELVDARSMPPPATWLPNADDSSLDLRSRESPMVVPGASDGVFFATPVPHSSIEAIIVTDIGASRAGRIVNPPKPDVLRGTSPHKRKAEAIIDLTHGWPPPPDGGVLLPDSYIAASDIGARRTATSLSPSSPLLAPTSSPIETPTNSNITSPSVDSLDSMLVLKPSRTPIAYHDVPGGYGTSATQMHPRKPESIASVDVFGDVSAVSLTRATGENGSEGSMSTSTRPTTIQPPKLRPSLRSPPFPNHEDRPSKRTRFDLPPLVERVQEPRNSAFGGRKSVRGLLTSTMLFTEFYDPIARSLSNKVEAPSRAMQKARRQIELSAGVTIRKWMDEGNPNLDAVWASHEQRSTLFNDHMRGVFQRAKNESNKRHKRVQSLCAEGRKKPVYPPSY</sequence>